<proteinExistence type="predicted"/>
<reference evidence="2" key="1">
    <citation type="submission" date="2021-07" db="EMBL/GenBank/DDBJ databases">
        <authorList>
            <person name="Durling M."/>
        </authorList>
    </citation>
    <scope>NUCLEOTIDE SEQUENCE</scope>
</reference>
<dbReference type="EMBL" id="CAJVRL010000068">
    <property type="protein sequence ID" value="CAG8956055.1"/>
    <property type="molecule type" value="Genomic_DNA"/>
</dbReference>
<evidence type="ECO:0000256" key="1">
    <source>
        <dbReference type="SAM" id="Phobius"/>
    </source>
</evidence>
<gene>
    <name evidence="2" type="ORF">HYFRA_00011838</name>
</gene>
<dbReference type="Proteomes" id="UP000696280">
    <property type="component" value="Unassembled WGS sequence"/>
</dbReference>
<name>A0A9N9L1N1_9HELO</name>
<organism evidence="2 3">
    <name type="scientific">Hymenoscyphus fraxineus</name>
    <dbReference type="NCBI Taxonomy" id="746836"/>
    <lineage>
        <taxon>Eukaryota</taxon>
        <taxon>Fungi</taxon>
        <taxon>Dikarya</taxon>
        <taxon>Ascomycota</taxon>
        <taxon>Pezizomycotina</taxon>
        <taxon>Leotiomycetes</taxon>
        <taxon>Helotiales</taxon>
        <taxon>Helotiaceae</taxon>
        <taxon>Hymenoscyphus</taxon>
    </lineage>
</organism>
<keyword evidence="1" id="KW-0812">Transmembrane</keyword>
<protein>
    <submittedName>
        <fullName evidence="2">Uncharacterized protein</fullName>
    </submittedName>
</protein>
<feature type="transmembrane region" description="Helical" evidence="1">
    <location>
        <begin position="6"/>
        <end position="27"/>
    </location>
</feature>
<sequence>MPGRLSLKFVYSESACTVSIFICYLNITEKKKKNATRGLKKIFEDANAQNTSNADNAIPITDIVVENHHISPKSLNFAN</sequence>
<keyword evidence="1" id="KW-0472">Membrane</keyword>
<evidence type="ECO:0000313" key="3">
    <source>
        <dbReference type="Proteomes" id="UP000696280"/>
    </source>
</evidence>
<keyword evidence="3" id="KW-1185">Reference proteome</keyword>
<dbReference type="AlphaFoldDB" id="A0A9N9L1N1"/>
<keyword evidence="1" id="KW-1133">Transmembrane helix</keyword>
<evidence type="ECO:0000313" key="2">
    <source>
        <dbReference type="EMBL" id="CAG8956055.1"/>
    </source>
</evidence>
<accession>A0A9N9L1N1</accession>
<comment type="caution">
    <text evidence="2">The sequence shown here is derived from an EMBL/GenBank/DDBJ whole genome shotgun (WGS) entry which is preliminary data.</text>
</comment>